<evidence type="ECO:0000313" key="1">
    <source>
        <dbReference type="EMBL" id="KAI5664639.1"/>
    </source>
</evidence>
<proteinExistence type="predicted"/>
<dbReference type="Proteomes" id="UP001060085">
    <property type="component" value="Linkage Group LG05"/>
</dbReference>
<gene>
    <name evidence="1" type="ORF">M9H77_23962</name>
</gene>
<dbReference type="EMBL" id="CM044705">
    <property type="protein sequence ID" value="KAI5664639.1"/>
    <property type="molecule type" value="Genomic_DNA"/>
</dbReference>
<keyword evidence="2" id="KW-1185">Reference proteome</keyword>
<organism evidence="1 2">
    <name type="scientific">Catharanthus roseus</name>
    <name type="common">Madagascar periwinkle</name>
    <name type="synonym">Vinca rosea</name>
    <dbReference type="NCBI Taxonomy" id="4058"/>
    <lineage>
        <taxon>Eukaryota</taxon>
        <taxon>Viridiplantae</taxon>
        <taxon>Streptophyta</taxon>
        <taxon>Embryophyta</taxon>
        <taxon>Tracheophyta</taxon>
        <taxon>Spermatophyta</taxon>
        <taxon>Magnoliopsida</taxon>
        <taxon>eudicotyledons</taxon>
        <taxon>Gunneridae</taxon>
        <taxon>Pentapetalae</taxon>
        <taxon>asterids</taxon>
        <taxon>lamiids</taxon>
        <taxon>Gentianales</taxon>
        <taxon>Apocynaceae</taxon>
        <taxon>Rauvolfioideae</taxon>
        <taxon>Vinceae</taxon>
        <taxon>Catharanthinae</taxon>
        <taxon>Catharanthus</taxon>
    </lineage>
</organism>
<evidence type="ECO:0000313" key="2">
    <source>
        <dbReference type="Proteomes" id="UP001060085"/>
    </source>
</evidence>
<name>A0ACC0AVR0_CATRO</name>
<accession>A0ACC0AVR0</accession>
<comment type="caution">
    <text evidence="1">The sequence shown here is derived from an EMBL/GenBank/DDBJ whole genome shotgun (WGS) entry which is preliminary data.</text>
</comment>
<reference evidence="2" key="1">
    <citation type="journal article" date="2023" name="Nat. Plants">
        <title>Single-cell RNA sequencing provides a high-resolution roadmap for understanding the multicellular compartmentation of specialized metabolism.</title>
        <authorList>
            <person name="Sun S."/>
            <person name="Shen X."/>
            <person name="Li Y."/>
            <person name="Li Y."/>
            <person name="Wang S."/>
            <person name="Li R."/>
            <person name="Zhang H."/>
            <person name="Shen G."/>
            <person name="Guo B."/>
            <person name="Wei J."/>
            <person name="Xu J."/>
            <person name="St-Pierre B."/>
            <person name="Chen S."/>
            <person name="Sun C."/>
        </authorList>
    </citation>
    <scope>NUCLEOTIDE SEQUENCE [LARGE SCALE GENOMIC DNA]</scope>
</reference>
<protein>
    <submittedName>
        <fullName evidence="1">Uncharacterized protein</fullName>
    </submittedName>
</protein>
<sequence>MTEAEQMNGHRADERSSSSGNAASRQSPTNLLLYFTLSFLSAHSLSKHTKGHAKVKSRPVRDRNTENAGTEKNSKGVQVELKETERSKEETVKRSRGRDCTRNEEAGGLKRGVINGQSRGPAWASLDSVKACSS</sequence>